<comment type="caution">
    <text evidence="1">The sequence shown here is derived from an EMBL/GenBank/DDBJ whole genome shotgun (WGS) entry which is preliminary data.</text>
</comment>
<organism evidence="1 2">
    <name type="scientific">Colocasia esculenta</name>
    <name type="common">Wild taro</name>
    <name type="synonym">Arum esculentum</name>
    <dbReference type="NCBI Taxonomy" id="4460"/>
    <lineage>
        <taxon>Eukaryota</taxon>
        <taxon>Viridiplantae</taxon>
        <taxon>Streptophyta</taxon>
        <taxon>Embryophyta</taxon>
        <taxon>Tracheophyta</taxon>
        <taxon>Spermatophyta</taxon>
        <taxon>Magnoliopsida</taxon>
        <taxon>Liliopsida</taxon>
        <taxon>Araceae</taxon>
        <taxon>Aroideae</taxon>
        <taxon>Colocasieae</taxon>
        <taxon>Colocasia</taxon>
    </lineage>
</organism>
<proteinExistence type="predicted"/>
<protein>
    <submittedName>
        <fullName evidence="1">Uncharacterized protein</fullName>
    </submittedName>
</protein>
<reference evidence="1" key="1">
    <citation type="submission" date="2017-07" db="EMBL/GenBank/DDBJ databases">
        <title>Taro Niue Genome Assembly and Annotation.</title>
        <authorList>
            <person name="Atibalentja N."/>
            <person name="Keating K."/>
            <person name="Fields C.J."/>
        </authorList>
    </citation>
    <scope>NUCLEOTIDE SEQUENCE</scope>
    <source>
        <strain evidence="1">Niue_2</strain>
        <tissue evidence="1">Leaf</tissue>
    </source>
</reference>
<feature type="non-terminal residue" evidence="1">
    <location>
        <position position="204"/>
    </location>
</feature>
<sequence length="204" mass="22802">NSVPGLKFHRRAYVLVHRLSYPVGNTRICVRAAIGIAHKSPIWNRHFDPVDTRSDSKIFSLAPKFLSESVVAGCRCDRIWTPLRSNGHNFRSVIGIAYKTPIRNRHSETLVAPLLPQRRSSPLIASGDKTLFQGRKTSVSHSKIAISAYDLPVSMPTISPFPWFSRGNVSLDHVNPGRGNHIESACHDDRKLCSTRRENSCPGR</sequence>
<gene>
    <name evidence="1" type="ORF">Taro_047971</name>
</gene>
<evidence type="ECO:0000313" key="2">
    <source>
        <dbReference type="Proteomes" id="UP000652761"/>
    </source>
</evidence>
<dbReference type="AlphaFoldDB" id="A0A843X7K4"/>
<accession>A0A843X7K4</accession>
<evidence type="ECO:0000313" key="1">
    <source>
        <dbReference type="EMBL" id="MQM15034.1"/>
    </source>
</evidence>
<dbReference type="EMBL" id="NMUH01006334">
    <property type="protein sequence ID" value="MQM15034.1"/>
    <property type="molecule type" value="Genomic_DNA"/>
</dbReference>
<keyword evidence="2" id="KW-1185">Reference proteome</keyword>
<dbReference type="Proteomes" id="UP000652761">
    <property type="component" value="Unassembled WGS sequence"/>
</dbReference>
<name>A0A843X7K4_COLES</name>